<dbReference type="EMBL" id="BMAT01007723">
    <property type="protein sequence ID" value="GFR69929.1"/>
    <property type="molecule type" value="Genomic_DNA"/>
</dbReference>
<name>A0AAV4F9F9_9GAST</name>
<organism evidence="1 2">
    <name type="scientific">Elysia marginata</name>
    <dbReference type="NCBI Taxonomy" id="1093978"/>
    <lineage>
        <taxon>Eukaryota</taxon>
        <taxon>Metazoa</taxon>
        <taxon>Spiralia</taxon>
        <taxon>Lophotrochozoa</taxon>
        <taxon>Mollusca</taxon>
        <taxon>Gastropoda</taxon>
        <taxon>Heterobranchia</taxon>
        <taxon>Euthyneura</taxon>
        <taxon>Panpulmonata</taxon>
        <taxon>Sacoglossa</taxon>
        <taxon>Placobranchoidea</taxon>
        <taxon>Plakobranchidae</taxon>
        <taxon>Elysia</taxon>
    </lineage>
</organism>
<protein>
    <submittedName>
        <fullName evidence="1">Uncharacterized protein</fullName>
    </submittedName>
</protein>
<proteinExistence type="predicted"/>
<comment type="caution">
    <text evidence="1">The sequence shown here is derived from an EMBL/GenBank/DDBJ whole genome shotgun (WGS) entry which is preliminary data.</text>
</comment>
<evidence type="ECO:0000313" key="1">
    <source>
        <dbReference type="EMBL" id="GFR69929.1"/>
    </source>
</evidence>
<accession>A0AAV4F9F9</accession>
<dbReference type="Proteomes" id="UP000762676">
    <property type="component" value="Unassembled WGS sequence"/>
</dbReference>
<reference evidence="1 2" key="1">
    <citation type="journal article" date="2021" name="Elife">
        <title>Chloroplast acquisition without the gene transfer in kleptoplastic sea slugs, Plakobranchus ocellatus.</title>
        <authorList>
            <person name="Maeda T."/>
            <person name="Takahashi S."/>
            <person name="Yoshida T."/>
            <person name="Shimamura S."/>
            <person name="Takaki Y."/>
            <person name="Nagai Y."/>
            <person name="Toyoda A."/>
            <person name="Suzuki Y."/>
            <person name="Arimoto A."/>
            <person name="Ishii H."/>
            <person name="Satoh N."/>
            <person name="Nishiyama T."/>
            <person name="Hasebe M."/>
            <person name="Maruyama T."/>
            <person name="Minagawa J."/>
            <person name="Obokata J."/>
            <person name="Shigenobu S."/>
        </authorList>
    </citation>
    <scope>NUCLEOTIDE SEQUENCE [LARGE SCALE GENOMIC DNA]</scope>
</reference>
<sequence length="142" mass="15652">MLRQASASWCSIKLASSVRATNISAKISRELPRQSEGGMMREMLCSRRPSEPVQAAILSDANFAKYLETGFLVGQGQLKPGCNGWKFGTGFDLTPANGPGGALRQRARLRSDHSGPLPAFVYNIHSSHARETHDFRFNAWRC</sequence>
<keyword evidence="2" id="KW-1185">Reference proteome</keyword>
<evidence type="ECO:0000313" key="2">
    <source>
        <dbReference type="Proteomes" id="UP000762676"/>
    </source>
</evidence>
<gene>
    <name evidence="1" type="ORF">ElyMa_003772200</name>
</gene>
<dbReference type="AlphaFoldDB" id="A0AAV4F9F9"/>